<feature type="transmembrane region" description="Helical" evidence="1">
    <location>
        <begin position="6"/>
        <end position="27"/>
    </location>
</feature>
<proteinExistence type="predicted"/>
<evidence type="ECO:0000313" key="2">
    <source>
        <dbReference type="EMBL" id="GBG09491.1"/>
    </source>
</evidence>
<dbReference type="Proteomes" id="UP000245202">
    <property type="component" value="Unassembled WGS sequence"/>
</dbReference>
<reference evidence="2 3" key="1">
    <citation type="submission" date="2017-08" db="EMBL/GenBank/DDBJ databases">
        <title>Substantial Increase in Enzyme Production by Combined Drug-Resistance Mutations in Paenibacillus agaridevorans.</title>
        <authorList>
            <person name="Tanaka Y."/>
            <person name="Funane K."/>
            <person name="Hosaka T."/>
            <person name="Shiwa Y."/>
            <person name="Fujita N."/>
            <person name="Miyazaki T."/>
            <person name="Yoshikawa H."/>
            <person name="Murakami K."/>
            <person name="Kasahara K."/>
            <person name="Inaoka T."/>
            <person name="Hiraga Y."/>
            <person name="Ochi K."/>
        </authorList>
    </citation>
    <scope>NUCLEOTIDE SEQUENCE [LARGE SCALE GENOMIC DNA]</scope>
    <source>
        <strain evidence="2 3">T-3040</strain>
    </source>
</reference>
<keyword evidence="1" id="KW-1133">Transmembrane helix</keyword>
<keyword evidence="1" id="KW-0812">Transmembrane</keyword>
<sequence>MGKVSLYGSIILIASFLLFLGEGGLHWKHAISKIITIGFIFLVIYLIRKFYDMIGKLK</sequence>
<dbReference type="AlphaFoldDB" id="A0A2R5F185"/>
<protein>
    <submittedName>
        <fullName evidence="2">Uncharacterized protein</fullName>
    </submittedName>
</protein>
<organism evidence="2 3">
    <name type="scientific">Paenibacillus agaridevorans</name>
    <dbReference type="NCBI Taxonomy" id="171404"/>
    <lineage>
        <taxon>Bacteria</taxon>
        <taxon>Bacillati</taxon>
        <taxon>Bacillota</taxon>
        <taxon>Bacilli</taxon>
        <taxon>Bacillales</taxon>
        <taxon>Paenibacillaceae</taxon>
        <taxon>Paenibacillus</taxon>
    </lineage>
</organism>
<gene>
    <name evidence="2" type="ORF">PAT3040_04138</name>
</gene>
<keyword evidence="1" id="KW-0472">Membrane</keyword>
<evidence type="ECO:0000313" key="3">
    <source>
        <dbReference type="Proteomes" id="UP000245202"/>
    </source>
</evidence>
<dbReference type="EMBL" id="BDQX01000231">
    <property type="protein sequence ID" value="GBG09491.1"/>
    <property type="molecule type" value="Genomic_DNA"/>
</dbReference>
<evidence type="ECO:0000256" key="1">
    <source>
        <dbReference type="SAM" id="Phobius"/>
    </source>
</evidence>
<comment type="caution">
    <text evidence="2">The sequence shown here is derived from an EMBL/GenBank/DDBJ whole genome shotgun (WGS) entry which is preliminary data.</text>
</comment>
<accession>A0A2R5F185</accession>
<name>A0A2R5F185_9BACL</name>
<keyword evidence="3" id="KW-1185">Reference proteome</keyword>
<feature type="transmembrane region" description="Helical" evidence="1">
    <location>
        <begin position="34"/>
        <end position="51"/>
    </location>
</feature>